<proteinExistence type="predicted"/>
<dbReference type="EMBL" id="QQBH01000016">
    <property type="protein sequence ID" value="RDD86753.1"/>
    <property type="molecule type" value="Genomic_DNA"/>
</dbReference>
<name>A0A369V2K4_9ACTN</name>
<organism evidence="1 2">
    <name type="scientific">Streptomyces parvulus</name>
    <dbReference type="NCBI Taxonomy" id="146923"/>
    <lineage>
        <taxon>Bacteria</taxon>
        <taxon>Bacillati</taxon>
        <taxon>Actinomycetota</taxon>
        <taxon>Actinomycetes</taxon>
        <taxon>Kitasatosporales</taxon>
        <taxon>Streptomycetaceae</taxon>
        <taxon>Streptomyces</taxon>
    </lineage>
</organism>
<dbReference type="RefSeq" id="WP_114530933.1">
    <property type="nucleotide sequence ID" value="NZ_JBHYWK010000014.1"/>
</dbReference>
<evidence type="ECO:0000313" key="2">
    <source>
        <dbReference type="Proteomes" id="UP000253742"/>
    </source>
</evidence>
<protein>
    <submittedName>
        <fullName evidence="1">Uncharacterized protein</fullName>
    </submittedName>
</protein>
<dbReference type="Pfam" id="PF19696">
    <property type="entry name" value="DUF6196"/>
    <property type="match status" value="1"/>
</dbReference>
<comment type="caution">
    <text evidence="1">The sequence shown here is derived from an EMBL/GenBank/DDBJ whole genome shotgun (WGS) entry which is preliminary data.</text>
</comment>
<gene>
    <name evidence="1" type="ORF">DVZ84_23940</name>
</gene>
<evidence type="ECO:0000313" key="1">
    <source>
        <dbReference type="EMBL" id="RDD86753.1"/>
    </source>
</evidence>
<accession>A0A369V2K4</accession>
<reference evidence="1 2" key="1">
    <citation type="submission" date="2018-07" db="EMBL/GenBank/DDBJ databases">
        <title>Genome guided investigation of antibiotics producing actinomycetales strain isolated from a Macau mangrove ecosystem.</title>
        <authorList>
            <person name="Hu D."/>
        </authorList>
    </citation>
    <scope>NUCLEOTIDE SEQUENCE [LARGE SCALE GENOMIC DNA]</scope>
    <source>
        <strain evidence="1 2">2297</strain>
    </source>
</reference>
<dbReference type="OrthoDB" id="8448684at2"/>
<dbReference type="Proteomes" id="UP000253742">
    <property type="component" value="Unassembled WGS sequence"/>
</dbReference>
<sequence>MVSVSREALTETRTRLRAVIADSEIAVLDGAWSFVETPMDEPPRLDRHVLAVVRDGECWSALRPDDGSGGHRERFGLLSFHFPTDLDNSGFVGWLATELKKRLGTGLFVVCGSNSDHGGIYDYWGCPVDLLDDVVGVVRELAGPRAILS</sequence>
<dbReference type="InterPro" id="IPR045674">
    <property type="entry name" value="DUF6196"/>
</dbReference>
<dbReference type="AlphaFoldDB" id="A0A369V2K4"/>